<accession>A0A8X6N9B2</accession>
<reference evidence="1" key="1">
    <citation type="submission" date="2020-08" db="EMBL/GenBank/DDBJ databases">
        <title>Multicomponent nature underlies the extraordinary mechanical properties of spider dragline silk.</title>
        <authorList>
            <person name="Kono N."/>
            <person name="Nakamura H."/>
            <person name="Mori M."/>
            <person name="Yoshida Y."/>
            <person name="Ohtoshi R."/>
            <person name="Malay A.D."/>
            <person name="Moran D.A.P."/>
            <person name="Tomita M."/>
            <person name="Numata K."/>
            <person name="Arakawa K."/>
        </authorList>
    </citation>
    <scope>NUCLEOTIDE SEQUENCE</scope>
</reference>
<comment type="caution">
    <text evidence="1">The sequence shown here is derived from an EMBL/GenBank/DDBJ whole genome shotgun (WGS) entry which is preliminary data.</text>
</comment>
<proteinExistence type="predicted"/>
<keyword evidence="2" id="KW-1185">Reference proteome</keyword>
<dbReference type="AlphaFoldDB" id="A0A8X6N9B2"/>
<sequence length="114" mass="12703">MAVYRCSRKCFGVSEGNVQPLQKIPVRYFAMAAFTAAASSVAKRREGSVFACWYGFASQRFKAFVAMPVPGKARIRAAGRTASVVYSTNATNTYSINGYTQVSYFCFRLFYMHS</sequence>
<evidence type="ECO:0000313" key="2">
    <source>
        <dbReference type="Proteomes" id="UP000887013"/>
    </source>
</evidence>
<evidence type="ECO:0000313" key="1">
    <source>
        <dbReference type="EMBL" id="GFT02095.1"/>
    </source>
</evidence>
<dbReference type="Proteomes" id="UP000887013">
    <property type="component" value="Unassembled WGS sequence"/>
</dbReference>
<name>A0A8X6N9B2_NEPPI</name>
<protein>
    <submittedName>
        <fullName evidence="1">Uncharacterized protein</fullName>
    </submittedName>
</protein>
<organism evidence="1 2">
    <name type="scientific">Nephila pilipes</name>
    <name type="common">Giant wood spider</name>
    <name type="synonym">Nephila maculata</name>
    <dbReference type="NCBI Taxonomy" id="299642"/>
    <lineage>
        <taxon>Eukaryota</taxon>
        <taxon>Metazoa</taxon>
        <taxon>Ecdysozoa</taxon>
        <taxon>Arthropoda</taxon>
        <taxon>Chelicerata</taxon>
        <taxon>Arachnida</taxon>
        <taxon>Araneae</taxon>
        <taxon>Araneomorphae</taxon>
        <taxon>Entelegynae</taxon>
        <taxon>Araneoidea</taxon>
        <taxon>Nephilidae</taxon>
        <taxon>Nephila</taxon>
    </lineage>
</organism>
<dbReference type="EMBL" id="BMAW01055655">
    <property type="protein sequence ID" value="GFT02095.1"/>
    <property type="molecule type" value="Genomic_DNA"/>
</dbReference>
<gene>
    <name evidence="1" type="ORF">NPIL_685381</name>
</gene>